<dbReference type="GO" id="GO:0000179">
    <property type="term" value="F:rRNA (adenine-N6,N6-)-dimethyltransferase activity"/>
    <property type="evidence" value="ECO:0007669"/>
    <property type="project" value="InterPro"/>
</dbReference>
<dbReference type="InterPro" id="IPR020596">
    <property type="entry name" value="rRNA_Ade_Mease_Trfase_CS"/>
</dbReference>
<dbReference type="PROSITE" id="PS01131">
    <property type="entry name" value="RRNA_A_DIMETH"/>
    <property type="match status" value="1"/>
</dbReference>
<feature type="domain" description="Methyltransferase" evidence="2">
    <location>
        <begin position="43"/>
        <end position="137"/>
    </location>
</feature>
<name>A0A918TYK0_9RHOB</name>
<evidence type="ECO:0000256" key="1">
    <source>
        <dbReference type="ARBA" id="ARBA00022691"/>
    </source>
</evidence>
<comment type="caution">
    <text evidence="3">The sequence shown here is derived from an EMBL/GenBank/DDBJ whole genome shotgun (WGS) entry which is preliminary data.</text>
</comment>
<keyword evidence="4" id="KW-1185">Reference proteome</keyword>
<gene>
    <name evidence="3" type="ORF">GCM10007315_35160</name>
</gene>
<evidence type="ECO:0000259" key="2">
    <source>
        <dbReference type="Pfam" id="PF13649"/>
    </source>
</evidence>
<protein>
    <submittedName>
        <fullName evidence="3">Phospholipid methyltransferase</fullName>
    </submittedName>
</protein>
<dbReference type="Proteomes" id="UP000638981">
    <property type="component" value="Unassembled WGS sequence"/>
</dbReference>
<sequence length="183" mass="19477">MASDTALFLRQLIRNPKQVSAIAPSSPFLARAMARTLSPTDRVVEFGPGTGSLTRGILGRGIKPENLTGFELDPNFIGKLRTDFPGVTFHHAGADRAAEFVEPGVDAVISGLPLLSMPAPVVQAIVGAAFALLKPGGLYIQFTYGPKPPVPHSVMQSLGLTARKGPHVLFNLPPARVYHFSRA</sequence>
<dbReference type="AlphaFoldDB" id="A0A918TYK0"/>
<evidence type="ECO:0000313" key="4">
    <source>
        <dbReference type="Proteomes" id="UP000638981"/>
    </source>
</evidence>
<reference evidence="3" key="1">
    <citation type="journal article" date="2014" name="Int. J. Syst. Evol. Microbiol.">
        <title>Complete genome sequence of Corynebacterium casei LMG S-19264T (=DSM 44701T), isolated from a smear-ripened cheese.</title>
        <authorList>
            <consortium name="US DOE Joint Genome Institute (JGI-PGF)"/>
            <person name="Walter F."/>
            <person name="Albersmeier A."/>
            <person name="Kalinowski J."/>
            <person name="Ruckert C."/>
        </authorList>
    </citation>
    <scope>NUCLEOTIDE SEQUENCE</scope>
    <source>
        <strain evidence="3">KCTC 23310</strain>
    </source>
</reference>
<keyword evidence="1" id="KW-0949">S-adenosyl-L-methionine</keyword>
<organism evidence="3 4">
    <name type="scientific">Neogemmobacter tilapiae</name>
    <dbReference type="NCBI Taxonomy" id="875041"/>
    <lineage>
        <taxon>Bacteria</taxon>
        <taxon>Pseudomonadati</taxon>
        <taxon>Pseudomonadota</taxon>
        <taxon>Alphaproteobacteria</taxon>
        <taxon>Rhodobacterales</taxon>
        <taxon>Paracoccaceae</taxon>
        <taxon>Neogemmobacter</taxon>
    </lineage>
</organism>
<dbReference type="InterPro" id="IPR041698">
    <property type="entry name" value="Methyltransf_25"/>
</dbReference>
<dbReference type="CDD" id="cd02440">
    <property type="entry name" value="AdoMet_MTases"/>
    <property type="match status" value="1"/>
</dbReference>
<dbReference type="InterPro" id="IPR029063">
    <property type="entry name" value="SAM-dependent_MTases_sf"/>
</dbReference>
<reference evidence="3" key="2">
    <citation type="submission" date="2020-09" db="EMBL/GenBank/DDBJ databases">
        <authorList>
            <person name="Sun Q."/>
            <person name="Kim S."/>
        </authorList>
    </citation>
    <scope>NUCLEOTIDE SEQUENCE</scope>
    <source>
        <strain evidence="3">KCTC 23310</strain>
    </source>
</reference>
<dbReference type="Pfam" id="PF13649">
    <property type="entry name" value="Methyltransf_25"/>
    <property type="match status" value="1"/>
</dbReference>
<evidence type="ECO:0000313" key="3">
    <source>
        <dbReference type="EMBL" id="GHC67124.1"/>
    </source>
</evidence>
<dbReference type="Gene3D" id="3.40.50.150">
    <property type="entry name" value="Vaccinia Virus protein VP39"/>
    <property type="match status" value="1"/>
</dbReference>
<proteinExistence type="predicted"/>
<dbReference type="RefSeq" id="WP_189413527.1">
    <property type="nucleotide sequence ID" value="NZ_BMYJ01000015.1"/>
</dbReference>
<keyword evidence="3" id="KW-0808">Transferase</keyword>
<accession>A0A918TYK0</accession>
<dbReference type="EMBL" id="BMYJ01000015">
    <property type="protein sequence ID" value="GHC67124.1"/>
    <property type="molecule type" value="Genomic_DNA"/>
</dbReference>
<dbReference type="SUPFAM" id="SSF53335">
    <property type="entry name" value="S-adenosyl-L-methionine-dependent methyltransferases"/>
    <property type="match status" value="1"/>
</dbReference>
<keyword evidence="3" id="KW-0489">Methyltransferase</keyword>